<dbReference type="Gene3D" id="1.20.5.170">
    <property type="match status" value="1"/>
</dbReference>
<protein>
    <recommendedName>
        <fullName evidence="4">BZIP domain-containing protein</fullName>
    </recommendedName>
</protein>
<feature type="compositionally biased region" description="Low complexity" evidence="1">
    <location>
        <begin position="231"/>
        <end position="243"/>
    </location>
</feature>
<dbReference type="Proteomes" id="UP000242525">
    <property type="component" value="Unassembled WGS sequence"/>
</dbReference>
<feature type="region of interest" description="Disordered" evidence="1">
    <location>
        <begin position="218"/>
        <end position="244"/>
    </location>
</feature>
<dbReference type="OrthoDB" id="3555317at2759"/>
<evidence type="ECO:0000313" key="3">
    <source>
        <dbReference type="Proteomes" id="UP000242525"/>
    </source>
</evidence>
<dbReference type="GO" id="GO:0003700">
    <property type="term" value="F:DNA-binding transcription factor activity"/>
    <property type="evidence" value="ECO:0007669"/>
    <property type="project" value="InterPro"/>
</dbReference>
<name>A0A0J9XB59_GEOCN</name>
<evidence type="ECO:0000313" key="2">
    <source>
        <dbReference type="EMBL" id="CDO54682.1"/>
    </source>
</evidence>
<gene>
    <name evidence="2" type="ORF">BN980_GECA08s03090g</name>
</gene>
<feature type="compositionally biased region" description="Polar residues" evidence="1">
    <location>
        <begin position="218"/>
        <end position="230"/>
    </location>
</feature>
<dbReference type="PANTHER" id="PTHR40618:SF1">
    <property type="entry name" value="B-ZIP TRANSCRIPTION FACTOR (EUROFUNG)"/>
    <property type="match status" value="1"/>
</dbReference>
<feature type="region of interest" description="Disordered" evidence="1">
    <location>
        <begin position="134"/>
        <end position="165"/>
    </location>
</feature>
<feature type="compositionally biased region" description="Low complexity" evidence="1">
    <location>
        <begin position="134"/>
        <end position="155"/>
    </location>
</feature>
<proteinExistence type="predicted"/>
<dbReference type="InterPro" id="IPR046347">
    <property type="entry name" value="bZIP_sf"/>
</dbReference>
<reference evidence="2" key="1">
    <citation type="submission" date="2014-03" db="EMBL/GenBank/DDBJ databases">
        <authorList>
            <person name="Casaregola S."/>
        </authorList>
    </citation>
    <scope>NUCLEOTIDE SEQUENCE [LARGE SCALE GENOMIC DNA]</scope>
    <source>
        <strain evidence="2">CLIB 918</strain>
    </source>
</reference>
<feature type="region of interest" description="Disordered" evidence="1">
    <location>
        <begin position="1"/>
        <end position="24"/>
    </location>
</feature>
<dbReference type="AlphaFoldDB" id="A0A0J9XB59"/>
<keyword evidence="3" id="KW-1185">Reference proteome</keyword>
<organism evidence="2 3">
    <name type="scientific">Geotrichum candidum</name>
    <name type="common">Oospora lactis</name>
    <name type="synonym">Dipodascus geotrichum</name>
    <dbReference type="NCBI Taxonomy" id="1173061"/>
    <lineage>
        <taxon>Eukaryota</taxon>
        <taxon>Fungi</taxon>
        <taxon>Dikarya</taxon>
        <taxon>Ascomycota</taxon>
        <taxon>Saccharomycotina</taxon>
        <taxon>Dipodascomycetes</taxon>
        <taxon>Dipodascales</taxon>
        <taxon>Dipodascaceae</taxon>
        <taxon>Geotrichum</taxon>
    </lineage>
</organism>
<dbReference type="PANTHER" id="PTHR40618">
    <property type="entry name" value="B-ZIP TRANSCRIPTION FACTOR (EUROFUNG)-RELATED"/>
    <property type="match status" value="1"/>
</dbReference>
<accession>A0A0J9XB59</accession>
<sequence>MNDIQPINIDTNAPPLKIKGKRGRPRINRSIQSQTERRREQVRLAQRTYRLKKETTITSLQKQVTLLEAILNGVNTLFQELYESGVEIAIKEGKNDLMQVFAFAGMKFERLLAMANPENSKDLDVESILNFTKSNDNSSATSPSTSLPPNTVSTPAVTTSSDTLSDRAAFQRRNLDKTLDSYGEQEATCLINPENGFIPDFPQELIKEHEKELSFNNANNNLSTHRSGSGNNNNNNNDHNPNNSLALISNISARITQSHNQHNITSNHSFTSSIEDDFRQKLYFAKSELPAQFNFDTFQHQSMNDTLNETMFPNSQNKSPSLPVSARAPVVALPVAGLDDTVEKMKRDAIDLLTGKVKPAVPIEKLAHPISEQIFRQSLMYLLEHFVRGNVKQLDHIFSGEFDKFGLENLNKAMTALRLGISYNLSKWIGRVDDDNAFPGYLTPINIEKYYLKVTQSRQQLDERKFIDLVCRQARCLGSMPRISYADVQSAIVLSKVQ</sequence>
<comment type="caution">
    <text evidence="2">The sequence shown here is derived from an EMBL/GenBank/DDBJ whole genome shotgun (WGS) entry which is preliminary data.</text>
</comment>
<evidence type="ECO:0008006" key="4">
    <source>
        <dbReference type="Google" id="ProtNLM"/>
    </source>
</evidence>
<dbReference type="CDD" id="cd14688">
    <property type="entry name" value="bZIP_YAP"/>
    <property type="match status" value="1"/>
</dbReference>
<dbReference type="EMBL" id="CCBN010000008">
    <property type="protein sequence ID" value="CDO54682.1"/>
    <property type="molecule type" value="Genomic_DNA"/>
</dbReference>
<dbReference type="STRING" id="1173061.A0A0J9XB59"/>
<dbReference type="SUPFAM" id="SSF57959">
    <property type="entry name" value="Leucine zipper domain"/>
    <property type="match status" value="1"/>
</dbReference>
<evidence type="ECO:0000256" key="1">
    <source>
        <dbReference type="SAM" id="MobiDB-lite"/>
    </source>
</evidence>